<dbReference type="EMBL" id="MGFH01000212">
    <property type="protein sequence ID" value="OGM02277.1"/>
    <property type="molecule type" value="Genomic_DNA"/>
</dbReference>
<dbReference type="InterPro" id="IPR000702">
    <property type="entry name" value="Ribosomal_uL6-like"/>
</dbReference>
<evidence type="ECO:0000256" key="4">
    <source>
        <dbReference type="ARBA" id="ARBA00023274"/>
    </source>
</evidence>
<name>A0A1F7WI88_9BACT</name>
<dbReference type="InterPro" id="IPR020040">
    <property type="entry name" value="Ribosomal_uL6_a/b-dom"/>
</dbReference>
<evidence type="ECO:0000256" key="7">
    <source>
        <dbReference type="RuleBase" id="RU003870"/>
    </source>
</evidence>
<dbReference type="AlphaFoldDB" id="A0A1F7WI88"/>
<dbReference type="PRINTS" id="PR00059">
    <property type="entry name" value="RIBOSOMALL6"/>
</dbReference>
<dbReference type="PANTHER" id="PTHR11655">
    <property type="entry name" value="60S/50S RIBOSOMAL PROTEIN L6/L9"/>
    <property type="match status" value="1"/>
</dbReference>
<dbReference type="GO" id="GO:0019843">
    <property type="term" value="F:rRNA binding"/>
    <property type="evidence" value="ECO:0007669"/>
    <property type="project" value="UniProtKB-UniRule"/>
</dbReference>
<dbReference type="Proteomes" id="UP000178735">
    <property type="component" value="Unassembled WGS sequence"/>
</dbReference>
<dbReference type="FunFam" id="3.90.930.12:FF:000002">
    <property type="entry name" value="50S ribosomal protein L6"/>
    <property type="match status" value="1"/>
</dbReference>
<dbReference type="HAMAP" id="MF_01365_B">
    <property type="entry name" value="Ribosomal_uL6_B"/>
    <property type="match status" value="1"/>
</dbReference>
<evidence type="ECO:0000256" key="1">
    <source>
        <dbReference type="ARBA" id="ARBA00022730"/>
    </source>
</evidence>
<reference evidence="9 10" key="1">
    <citation type="journal article" date="2016" name="Nat. Commun.">
        <title>Thousands of microbial genomes shed light on interconnected biogeochemical processes in an aquifer system.</title>
        <authorList>
            <person name="Anantharaman K."/>
            <person name="Brown C.T."/>
            <person name="Hug L.A."/>
            <person name="Sharon I."/>
            <person name="Castelle C.J."/>
            <person name="Probst A.J."/>
            <person name="Thomas B.C."/>
            <person name="Singh A."/>
            <person name="Wilkins M.J."/>
            <person name="Karaoz U."/>
            <person name="Brodie E.L."/>
            <person name="Williams K.H."/>
            <person name="Hubbard S.S."/>
            <person name="Banfield J.F."/>
        </authorList>
    </citation>
    <scope>NUCLEOTIDE SEQUENCE [LARGE SCALE GENOMIC DNA]</scope>
</reference>
<gene>
    <name evidence="5" type="primary">rplF</name>
    <name evidence="9" type="ORF">A2008_10125</name>
</gene>
<dbReference type="STRING" id="1817813.A2008_10125"/>
<sequence length="181" mass="19903">MSRIGKKIIEIPKGVEVKINGHHVSVKGPLGTLQNEFHTDVDIVMEGAILSVKRHTDDPFHRSLHGLTRALLNNMIVGVTKGFEKKLDVIGTGYKVALAGNKLTLNISYTHPVEFTAPAGIKFAVEPIAKDNRITISGIDRQLVGQVASDIRDAQRPEPYKGKGIKYMTEKIMRKAGKRGK</sequence>
<evidence type="ECO:0000256" key="3">
    <source>
        <dbReference type="ARBA" id="ARBA00022980"/>
    </source>
</evidence>
<protein>
    <recommendedName>
        <fullName evidence="5">Large ribosomal subunit protein uL6</fullName>
    </recommendedName>
</protein>
<evidence type="ECO:0000256" key="2">
    <source>
        <dbReference type="ARBA" id="ARBA00022884"/>
    </source>
</evidence>
<keyword evidence="2 5" id="KW-0694">RNA-binding</keyword>
<dbReference type="InterPro" id="IPR019906">
    <property type="entry name" value="Ribosomal_uL6_bac-type"/>
</dbReference>
<feature type="domain" description="Large ribosomal subunit protein uL6 alpha-beta" evidence="8">
    <location>
        <begin position="90"/>
        <end position="167"/>
    </location>
</feature>
<evidence type="ECO:0000259" key="8">
    <source>
        <dbReference type="Pfam" id="PF00347"/>
    </source>
</evidence>
<accession>A0A1F7WI88</accession>
<comment type="caution">
    <text evidence="9">The sequence shown here is derived from an EMBL/GenBank/DDBJ whole genome shotgun (WGS) entry which is preliminary data.</text>
</comment>
<dbReference type="SUPFAM" id="SSF56053">
    <property type="entry name" value="Ribosomal protein L6"/>
    <property type="match status" value="2"/>
</dbReference>
<dbReference type="Gene3D" id="3.90.930.12">
    <property type="entry name" value="Ribosomal protein L6, alpha-beta domain"/>
    <property type="match status" value="2"/>
</dbReference>
<keyword evidence="3 5" id="KW-0689">Ribosomal protein</keyword>
<dbReference type="GO" id="GO:0022625">
    <property type="term" value="C:cytosolic large ribosomal subunit"/>
    <property type="evidence" value="ECO:0007669"/>
    <property type="project" value="UniProtKB-UniRule"/>
</dbReference>
<evidence type="ECO:0000313" key="9">
    <source>
        <dbReference type="EMBL" id="OGM02277.1"/>
    </source>
</evidence>
<dbReference type="NCBIfam" id="TIGR03654">
    <property type="entry name" value="L6_bact"/>
    <property type="match status" value="1"/>
</dbReference>
<comment type="similarity">
    <text evidence="5 6">Belongs to the universal ribosomal protein uL6 family.</text>
</comment>
<dbReference type="PANTHER" id="PTHR11655:SF14">
    <property type="entry name" value="LARGE RIBOSOMAL SUBUNIT PROTEIN UL6M"/>
    <property type="match status" value="1"/>
</dbReference>
<organism evidence="9 10">
    <name type="scientific">Candidatus Wallbacteria bacterium GWC2_49_35</name>
    <dbReference type="NCBI Taxonomy" id="1817813"/>
    <lineage>
        <taxon>Bacteria</taxon>
        <taxon>Candidatus Walliibacteriota</taxon>
    </lineage>
</organism>
<evidence type="ECO:0000313" key="10">
    <source>
        <dbReference type="Proteomes" id="UP000178735"/>
    </source>
</evidence>
<keyword evidence="1 5" id="KW-0699">rRNA-binding</keyword>
<dbReference type="InterPro" id="IPR036789">
    <property type="entry name" value="Ribosomal_uL6-like_a/b-dom_sf"/>
</dbReference>
<evidence type="ECO:0000256" key="5">
    <source>
        <dbReference type="HAMAP-Rule" id="MF_01365"/>
    </source>
</evidence>
<keyword evidence="4 5" id="KW-0687">Ribonucleoprotein</keyword>
<evidence type="ECO:0000256" key="6">
    <source>
        <dbReference type="RuleBase" id="RU003869"/>
    </source>
</evidence>
<feature type="domain" description="Large ribosomal subunit protein uL6 alpha-beta" evidence="8">
    <location>
        <begin position="11"/>
        <end position="82"/>
    </location>
</feature>
<dbReference type="PIRSF" id="PIRSF002162">
    <property type="entry name" value="Ribosomal_L6"/>
    <property type="match status" value="1"/>
</dbReference>
<dbReference type="GO" id="GO:0003735">
    <property type="term" value="F:structural constituent of ribosome"/>
    <property type="evidence" value="ECO:0007669"/>
    <property type="project" value="UniProtKB-UniRule"/>
</dbReference>
<dbReference type="Pfam" id="PF00347">
    <property type="entry name" value="Ribosomal_L6"/>
    <property type="match status" value="2"/>
</dbReference>
<dbReference type="GO" id="GO:0002181">
    <property type="term" value="P:cytoplasmic translation"/>
    <property type="evidence" value="ECO:0007669"/>
    <property type="project" value="TreeGrafter"/>
</dbReference>
<dbReference type="PROSITE" id="PS00525">
    <property type="entry name" value="RIBOSOMAL_L6_1"/>
    <property type="match status" value="1"/>
</dbReference>
<comment type="function">
    <text evidence="5 7">This protein binds to the 23S rRNA, and is important in its secondary structure. It is located near the subunit interface in the base of the L7/L12 stalk, and near the tRNA binding site of the peptidyltransferase center.</text>
</comment>
<comment type="subunit">
    <text evidence="5">Part of the 50S ribosomal subunit.</text>
</comment>
<proteinExistence type="inferred from homology"/>
<dbReference type="InterPro" id="IPR002358">
    <property type="entry name" value="Ribosomal_uL6_CS"/>
</dbReference>